<dbReference type="CDD" id="cd03886">
    <property type="entry name" value="M20_Acy1"/>
    <property type="match status" value="1"/>
</dbReference>
<feature type="binding site" evidence="2">
    <location>
        <position position="113"/>
    </location>
    <ligand>
        <name>Mn(2+)</name>
        <dbReference type="ChEBI" id="CHEBI:29035"/>
        <label>2</label>
    </ligand>
</feature>
<feature type="binding site" evidence="2">
    <location>
        <position position="172"/>
    </location>
    <ligand>
        <name>Mn(2+)</name>
        <dbReference type="ChEBI" id="CHEBI:29035"/>
        <label>2</label>
    </ligand>
</feature>
<dbReference type="PIRSF" id="PIRSF005962">
    <property type="entry name" value="Pept_M20D_amidohydro"/>
    <property type="match status" value="1"/>
</dbReference>
<sequence length="404" mass="44338">MVNKKNRGDWMTTLLEQAQSMQASLTQWRQYLHQNPETGYEEYNTSRFVQEKLKESGYEPYVIAKTGVVALIDSGNPGPTVGLRADMDALPIQDEKTTSYASNTPGKAHLCGHDGHTTMLLGAAKLLKDNPPKQGRVKLIFQPAEEALFGARTMIEDGVLENPEIDVMAGLHVNPDYPVGQVTCAQKEACAAADFFDLEVIGKGGHAAQPHKAADPISVAAEVISSLQQVVSRQVNPLSPTVLTVGQIHGGSANNAIAPRVSIGGTVRTLDPEVRDSIEAKMESIIKGITQGFGMDYRFHYQYFYPPLVNDEDLLPSVEQAVNNVFGPGKFSVIPPSMGGEDFSFYAEKIPAIFFRLGVRNEEKEAIYPLHHPQFDLDEDALPYGSATLTQWALSMTEDLRKYK</sequence>
<keyword evidence="2" id="KW-0479">Metal-binding</keyword>
<dbReference type="NCBIfam" id="TIGR01891">
    <property type="entry name" value="amidohydrolases"/>
    <property type="match status" value="1"/>
</dbReference>
<keyword evidence="1 4" id="KW-0378">Hydrolase</keyword>
<proteinExistence type="predicted"/>
<dbReference type="SUPFAM" id="SSF53187">
    <property type="entry name" value="Zn-dependent exopeptidases"/>
    <property type="match status" value="1"/>
</dbReference>
<dbReference type="GO" id="GO:0004046">
    <property type="term" value="F:aminoacylase activity"/>
    <property type="evidence" value="ECO:0007669"/>
    <property type="project" value="UniProtKB-EC"/>
</dbReference>
<dbReference type="Pfam" id="PF07687">
    <property type="entry name" value="M20_dimer"/>
    <property type="match status" value="1"/>
</dbReference>
<protein>
    <submittedName>
        <fullName evidence="4">Aminoacylase</fullName>
        <ecNumber evidence="4">3.5.1.14</ecNumber>
    </submittedName>
</protein>
<comment type="cofactor">
    <cofactor evidence="2">
        <name>Mn(2+)</name>
        <dbReference type="ChEBI" id="CHEBI:29035"/>
    </cofactor>
    <text evidence="2">The Mn(2+) ion enhances activity.</text>
</comment>
<dbReference type="EC" id="3.5.1.14" evidence="4"/>
<evidence type="ECO:0000313" key="5">
    <source>
        <dbReference type="Proteomes" id="UP000007397"/>
    </source>
</evidence>
<evidence type="ECO:0000259" key="3">
    <source>
        <dbReference type="Pfam" id="PF07687"/>
    </source>
</evidence>
<dbReference type="Gene3D" id="3.40.630.10">
    <property type="entry name" value="Zn peptidases"/>
    <property type="match status" value="1"/>
</dbReference>
<dbReference type="InterPro" id="IPR011650">
    <property type="entry name" value="Peptidase_M20_dimer"/>
</dbReference>
<name>I0JQX4_HALH3</name>
<keyword evidence="2" id="KW-0464">Manganese</keyword>
<dbReference type="AlphaFoldDB" id="I0JQX4"/>
<evidence type="ECO:0000256" key="2">
    <source>
        <dbReference type="PIRSR" id="PIRSR005962-1"/>
    </source>
</evidence>
<dbReference type="InterPro" id="IPR036264">
    <property type="entry name" value="Bact_exopeptidase_dim_dom"/>
</dbReference>
<accession>I0JQX4</accession>
<dbReference type="EMBL" id="HE717023">
    <property type="protein sequence ID" value="CCG46544.1"/>
    <property type="molecule type" value="Genomic_DNA"/>
</dbReference>
<dbReference type="InterPro" id="IPR002933">
    <property type="entry name" value="Peptidase_M20"/>
</dbReference>
<dbReference type="InterPro" id="IPR017439">
    <property type="entry name" value="Amidohydrolase"/>
</dbReference>
<evidence type="ECO:0000256" key="1">
    <source>
        <dbReference type="ARBA" id="ARBA00022801"/>
    </source>
</evidence>
<dbReference type="Gene3D" id="3.30.70.360">
    <property type="match status" value="1"/>
</dbReference>
<dbReference type="PANTHER" id="PTHR11014:SF63">
    <property type="entry name" value="METALLOPEPTIDASE, PUTATIVE (AFU_ORTHOLOGUE AFUA_6G09600)-RELATED"/>
    <property type="match status" value="1"/>
</dbReference>
<dbReference type="eggNOG" id="COG1473">
    <property type="taxonomic scope" value="Bacteria"/>
</dbReference>
<dbReference type="Proteomes" id="UP000007397">
    <property type="component" value="Chromosome"/>
</dbReference>
<dbReference type="FunFam" id="3.30.70.360:FF:000001">
    <property type="entry name" value="N-acetyldiaminopimelate deacetylase"/>
    <property type="match status" value="1"/>
</dbReference>
<feature type="binding site" evidence="2">
    <location>
        <position position="111"/>
    </location>
    <ligand>
        <name>Mn(2+)</name>
        <dbReference type="ChEBI" id="CHEBI:29035"/>
        <label>2</label>
    </ligand>
</feature>
<gene>
    <name evidence="4" type="ordered locus">HBHAL_4202</name>
</gene>
<dbReference type="HOGENOM" id="CLU_023257_0_1_9"/>
<organism evidence="4 5">
    <name type="scientific">Halobacillus halophilus (strain ATCC 35676 / DSM 2266 / JCM 20832 / KCTC 3685 / LMG 17431 / NBRC 102448 / NCIMB 2269)</name>
    <name type="common">Sporosarcina halophila</name>
    <dbReference type="NCBI Taxonomy" id="866895"/>
    <lineage>
        <taxon>Bacteria</taxon>
        <taxon>Bacillati</taxon>
        <taxon>Bacillota</taxon>
        <taxon>Bacilli</taxon>
        <taxon>Bacillales</taxon>
        <taxon>Bacillaceae</taxon>
        <taxon>Halobacillus</taxon>
    </lineage>
</organism>
<keyword evidence="5" id="KW-1185">Reference proteome</keyword>
<feature type="domain" description="Peptidase M20 dimerisation" evidence="3">
    <location>
        <begin position="196"/>
        <end position="287"/>
    </location>
</feature>
<dbReference type="GO" id="GO:0046872">
    <property type="term" value="F:metal ion binding"/>
    <property type="evidence" value="ECO:0007669"/>
    <property type="project" value="UniProtKB-KW"/>
</dbReference>
<dbReference type="Pfam" id="PF01546">
    <property type="entry name" value="Peptidase_M20"/>
    <property type="match status" value="1"/>
</dbReference>
<evidence type="ECO:0000313" key="4">
    <source>
        <dbReference type="EMBL" id="CCG46544.1"/>
    </source>
</evidence>
<dbReference type="SUPFAM" id="SSF55031">
    <property type="entry name" value="Bacterial exopeptidase dimerisation domain"/>
    <property type="match status" value="1"/>
</dbReference>
<dbReference type="KEGG" id="hhd:HBHAL_4202"/>
<feature type="binding site" evidence="2">
    <location>
        <position position="146"/>
    </location>
    <ligand>
        <name>Mn(2+)</name>
        <dbReference type="ChEBI" id="CHEBI:29035"/>
        <label>2</label>
    </ligand>
</feature>
<dbReference type="GO" id="GO:0019877">
    <property type="term" value="P:diaminopimelate biosynthetic process"/>
    <property type="evidence" value="ECO:0007669"/>
    <property type="project" value="UniProtKB-ARBA"/>
</dbReference>
<dbReference type="PATRIC" id="fig|866895.3.peg.3234"/>
<dbReference type="PANTHER" id="PTHR11014">
    <property type="entry name" value="PEPTIDASE M20 FAMILY MEMBER"/>
    <property type="match status" value="1"/>
</dbReference>
<reference evidence="4 5" key="1">
    <citation type="journal article" date="2013" name="Environ. Microbiol.">
        <title>Chloride and organic osmolytes: a hybrid strategy to cope with elevated salinities by the moderately halophilic, chloride-dependent bacterium Halobacillus halophilus.</title>
        <authorList>
            <person name="Saum S.H."/>
            <person name="Pfeiffer F."/>
            <person name="Palm P."/>
            <person name="Rampp M."/>
            <person name="Schuster S.C."/>
            <person name="Muller V."/>
            <person name="Oesterhelt D."/>
        </authorList>
    </citation>
    <scope>NUCLEOTIDE SEQUENCE [LARGE SCALE GENOMIC DNA]</scope>
    <source>
        <strain evidence="5">ATCC 35676 / DSM 2266 / JCM 20832 / KCTC 3685 / LMG 17431 / NBRC 102448 / NCIMB 2269</strain>
    </source>
</reference>
<feature type="binding site" evidence="2">
    <location>
        <position position="371"/>
    </location>
    <ligand>
        <name>Mn(2+)</name>
        <dbReference type="ChEBI" id="CHEBI:29035"/>
        <label>2</label>
    </ligand>
</feature>
<dbReference type="GO" id="GO:0050118">
    <property type="term" value="F:N-acetyldiaminopimelate deacetylase activity"/>
    <property type="evidence" value="ECO:0007669"/>
    <property type="project" value="UniProtKB-ARBA"/>
</dbReference>